<proteinExistence type="predicted"/>
<reference evidence="4" key="1">
    <citation type="journal article" date="2019" name="Int. J. Syst. Evol. Microbiol.">
        <title>The Global Catalogue of Microorganisms (GCM) 10K type strain sequencing project: providing services to taxonomists for standard genome sequencing and annotation.</title>
        <authorList>
            <consortium name="The Broad Institute Genomics Platform"/>
            <consortium name="The Broad Institute Genome Sequencing Center for Infectious Disease"/>
            <person name="Wu L."/>
            <person name="Ma J."/>
        </authorList>
    </citation>
    <scope>NUCLEOTIDE SEQUENCE [LARGE SCALE GENOMIC DNA]</scope>
    <source>
        <strain evidence="4">JCM 17068</strain>
    </source>
</reference>
<dbReference type="Pfam" id="PF10988">
    <property type="entry name" value="DUF2807"/>
    <property type="match status" value="1"/>
</dbReference>
<feature type="domain" description="Putative auto-transporter adhesin head GIN" evidence="2">
    <location>
        <begin position="19"/>
        <end position="200"/>
    </location>
</feature>
<dbReference type="InterPro" id="IPR021255">
    <property type="entry name" value="DUF2807"/>
</dbReference>
<dbReference type="EMBL" id="BAABCS010000003">
    <property type="protein sequence ID" value="GAA4041393.1"/>
    <property type="molecule type" value="Genomic_DNA"/>
</dbReference>
<organism evidence="3 4">
    <name type="scientific">Flavobacterium chungnamense</name>
    <dbReference type="NCBI Taxonomy" id="706182"/>
    <lineage>
        <taxon>Bacteria</taxon>
        <taxon>Pseudomonadati</taxon>
        <taxon>Bacteroidota</taxon>
        <taxon>Flavobacteriia</taxon>
        <taxon>Flavobacteriales</taxon>
        <taxon>Flavobacteriaceae</taxon>
        <taxon>Flavobacterium</taxon>
    </lineage>
</organism>
<evidence type="ECO:0000313" key="3">
    <source>
        <dbReference type="EMBL" id="GAA4041393.1"/>
    </source>
</evidence>
<sequence length="217" mass="22873">MGIEGNGNVTKEKRIISDKFTKVEVSHGIELIVEQGESVMVEVETDQNLQKQLITKVENGTLVVKFEGNINNTSAETVRVRMPKIEGISADSGAEVTSKNTLLGNTTIKLEADSGSNIDVVLEYDAIELHADSGAEIKAEGKALKLNTHADSGAEIDASNLLANEVTSHADSAASIIVHPIVSLNADADSGGSIEYNSKPKTIIKKEDSGGSVSSSI</sequence>
<evidence type="ECO:0000313" key="4">
    <source>
        <dbReference type="Proteomes" id="UP001500426"/>
    </source>
</evidence>
<name>A0ABP7UGC7_9FLAO</name>
<evidence type="ECO:0000259" key="2">
    <source>
        <dbReference type="Pfam" id="PF10988"/>
    </source>
</evidence>
<comment type="caution">
    <text evidence="3">The sequence shown here is derived from an EMBL/GenBank/DDBJ whole genome shotgun (WGS) entry which is preliminary data.</text>
</comment>
<keyword evidence="4" id="KW-1185">Reference proteome</keyword>
<protein>
    <submittedName>
        <fullName evidence="3">Head GIN domain-containing protein</fullName>
    </submittedName>
</protein>
<dbReference type="Proteomes" id="UP001500426">
    <property type="component" value="Unassembled WGS sequence"/>
</dbReference>
<gene>
    <name evidence="3" type="ORF">GCM10022388_02550</name>
</gene>
<evidence type="ECO:0000256" key="1">
    <source>
        <dbReference type="SAM" id="MobiDB-lite"/>
    </source>
</evidence>
<dbReference type="Gene3D" id="2.160.20.120">
    <property type="match status" value="1"/>
</dbReference>
<feature type="region of interest" description="Disordered" evidence="1">
    <location>
        <begin position="196"/>
        <end position="217"/>
    </location>
</feature>
<accession>A0ABP7UGC7</accession>